<protein>
    <submittedName>
        <fullName evidence="1">Uncharacterized protein</fullName>
    </submittedName>
</protein>
<sequence>MDLTIFNETSLPKLGTRQKDQKPSVYITRKGAILFNRAASETLGLINGSRISFALDSSSNDWYLITGNSGGFQVRPKSKDGLKEGVLFSHAELANKVLDALKANPERSATIPIASLCVDDTRPDTFALFTSSAKIR</sequence>
<dbReference type="RefSeq" id="WP_151691391.1">
    <property type="nucleotide sequence ID" value="NZ_BMGX01000002.1"/>
</dbReference>
<organism evidence="1 2">
    <name type="scientific">Phaeocystidibacter marisrubri</name>
    <dbReference type="NCBI Taxonomy" id="1577780"/>
    <lineage>
        <taxon>Bacteria</taxon>
        <taxon>Pseudomonadati</taxon>
        <taxon>Bacteroidota</taxon>
        <taxon>Flavobacteriia</taxon>
        <taxon>Flavobacteriales</taxon>
        <taxon>Phaeocystidibacteraceae</taxon>
        <taxon>Phaeocystidibacter</taxon>
    </lineage>
</organism>
<keyword evidence="2" id="KW-1185">Reference proteome</keyword>
<dbReference type="EMBL" id="WBVQ01000001">
    <property type="protein sequence ID" value="KAB2816819.1"/>
    <property type="molecule type" value="Genomic_DNA"/>
</dbReference>
<name>A0A6L3ZGR4_9FLAO</name>
<evidence type="ECO:0000313" key="1">
    <source>
        <dbReference type="EMBL" id="KAB2816819.1"/>
    </source>
</evidence>
<comment type="caution">
    <text evidence="1">The sequence shown here is derived from an EMBL/GenBank/DDBJ whole genome shotgun (WGS) entry which is preliminary data.</text>
</comment>
<gene>
    <name evidence="1" type="ORF">F8C82_00015</name>
</gene>
<proteinExistence type="predicted"/>
<reference evidence="1 2" key="1">
    <citation type="submission" date="2019-10" db="EMBL/GenBank/DDBJ databases">
        <title>Genome sequence of Phaeocystidibacter marisrubri JCM30614 (type strain).</title>
        <authorList>
            <person name="Bowman J.P."/>
        </authorList>
    </citation>
    <scope>NUCLEOTIDE SEQUENCE [LARGE SCALE GENOMIC DNA]</scope>
    <source>
        <strain evidence="1 2">JCM 30614</strain>
    </source>
</reference>
<accession>A0A6L3ZGR4</accession>
<dbReference type="AlphaFoldDB" id="A0A6L3ZGR4"/>
<evidence type="ECO:0000313" key="2">
    <source>
        <dbReference type="Proteomes" id="UP000484164"/>
    </source>
</evidence>
<dbReference type="Proteomes" id="UP000484164">
    <property type="component" value="Unassembled WGS sequence"/>
</dbReference>